<reference evidence="1" key="2">
    <citation type="submission" date="2021-10" db="EMBL/GenBank/DDBJ databases">
        <title>Collection of gut derived symbiotic bacterial strains cultured from healthy donors.</title>
        <authorList>
            <person name="Lin H."/>
            <person name="Littmann E."/>
            <person name="Kohout C."/>
            <person name="Pamer E.G."/>
        </authorList>
    </citation>
    <scope>NUCLEOTIDE SEQUENCE</scope>
    <source>
        <strain evidence="1">DFI.7.28A</strain>
    </source>
</reference>
<dbReference type="EMBL" id="WKQP01000021">
    <property type="protein sequence ID" value="MSC60976.1"/>
    <property type="molecule type" value="Genomic_DNA"/>
</dbReference>
<dbReference type="AlphaFoldDB" id="A0A6L5TA95"/>
<organism evidence="2 3">
    <name type="scientific">Agathobacter rectalis</name>
    <dbReference type="NCBI Taxonomy" id="39491"/>
    <lineage>
        <taxon>Bacteria</taxon>
        <taxon>Bacillati</taxon>
        <taxon>Bacillota</taxon>
        <taxon>Clostridia</taxon>
        <taxon>Lachnospirales</taxon>
        <taxon>Lachnospiraceae</taxon>
        <taxon>Agathobacter</taxon>
    </lineage>
</organism>
<name>A0A6L5TA95_9FIRM</name>
<dbReference type="Proteomes" id="UP001197741">
    <property type="component" value="Unassembled WGS sequence"/>
</dbReference>
<dbReference type="Proteomes" id="UP000479563">
    <property type="component" value="Unassembled WGS sequence"/>
</dbReference>
<reference evidence="2 3" key="1">
    <citation type="journal article" date="2019" name="Nat. Med.">
        <title>A library of human gut bacterial isolates paired with longitudinal multiomics data enables mechanistic microbiome research.</title>
        <authorList>
            <person name="Poyet M."/>
            <person name="Groussin M."/>
            <person name="Gibbons S.M."/>
            <person name="Avila-Pacheco J."/>
            <person name="Jiang X."/>
            <person name="Kearney S.M."/>
            <person name="Perrotta A.R."/>
            <person name="Berdy B."/>
            <person name="Zhao S."/>
            <person name="Lieberman T.D."/>
            <person name="Swanson P.K."/>
            <person name="Smith M."/>
            <person name="Roesemann S."/>
            <person name="Alexander J.E."/>
            <person name="Rich S.A."/>
            <person name="Livny J."/>
            <person name="Vlamakis H."/>
            <person name="Clish C."/>
            <person name="Bullock K."/>
            <person name="Deik A."/>
            <person name="Scott J."/>
            <person name="Pierce K.A."/>
            <person name="Xavier R.J."/>
            <person name="Alm E.J."/>
        </authorList>
    </citation>
    <scope>NUCLEOTIDE SEQUENCE [LARGE SCALE GENOMIC DNA]</scope>
    <source>
        <strain evidence="2 3">BIOML-A11</strain>
    </source>
</reference>
<protein>
    <submittedName>
        <fullName evidence="2">Uncharacterized protein</fullName>
    </submittedName>
</protein>
<evidence type="ECO:0000313" key="1">
    <source>
        <dbReference type="EMBL" id="MCB6959976.1"/>
    </source>
</evidence>
<sequence length="73" mass="8736">MKWLKKLEIKNTRYRGTLDECMSSYEEQEGKIEKYDKGIEKIAEQSKYHDKVKKMEGFQINYTDIKAEPLSLE</sequence>
<proteinExistence type="predicted"/>
<dbReference type="EMBL" id="JAJCJQ010000003">
    <property type="protein sequence ID" value="MCB6959976.1"/>
    <property type="molecule type" value="Genomic_DNA"/>
</dbReference>
<gene>
    <name evidence="2" type="ORF">GKE07_12365</name>
    <name evidence="1" type="ORF">LIZ82_03545</name>
</gene>
<accession>A0A6L5TA95</accession>
<comment type="caution">
    <text evidence="2">The sequence shown here is derived from an EMBL/GenBank/DDBJ whole genome shotgun (WGS) entry which is preliminary data.</text>
</comment>
<dbReference type="RefSeq" id="WP_173016373.1">
    <property type="nucleotide sequence ID" value="NZ_JAJCJQ010000003.1"/>
</dbReference>
<evidence type="ECO:0000313" key="2">
    <source>
        <dbReference type="EMBL" id="MSC60976.1"/>
    </source>
</evidence>
<evidence type="ECO:0000313" key="3">
    <source>
        <dbReference type="Proteomes" id="UP000479563"/>
    </source>
</evidence>